<protein>
    <submittedName>
        <fullName evidence="1">Uncharacterized protein</fullName>
    </submittedName>
</protein>
<name>A0A165KLT4_9APHY</name>
<evidence type="ECO:0000313" key="2">
    <source>
        <dbReference type="Proteomes" id="UP000076727"/>
    </source>
</evidence>
<sequence>MPKSWMSTHTRCIHPCTHSRPRRVLSTNIVRRPCLMQASVREGHRCRKLASPERLNTRGRSRTRWRQPDTGHPMQIHATVTLVAIGITETVPKRRRELPPWRGGSDSLGMHLAWASTGTKSPLLSSKCSTSSCLLYLTLTYDGEGATADGFIYEEEQTALGQHSNRRHDERDLVAPTQRLSVYRVKGDGRRRAIANGRRGER</sequence>
<proteinExistence type="predicted"/>
<evidence type="ECO:0000313" key="1">
    <source>
        <dbReference type="EMBL" id="KZT63301.1"/>
    </source>
</evidence>
<dbReference type="Proteomes" id="UP000076727">
    <property type="component" value="Unassembled WGS sequence"/>
</dbReference>
<dbReference type="EMBL" id="KV429199">
    <property type="protein sequence ID" value="KZT63301.1"/>
    <property type="molecule type" value="Genomic_DNA"/>
</dbReference>
<accession>A0A165KLT4</accession>
<reference evidence="1 2" key="1">
    <citation type="journal article" date="2016" name="Mol. Biol. Evol.">
        <title>Comparative Genomics of Early-Diverging Mushroom-Forming Fungi Provides Insights into the Origins of Lignocellulose Decay Capabilities.</title>
        <authorList>
            <person name="Nagy L.G."/>
            <person name="Riley R."/>
            <person name="Tritt A."/>
            <person name="Adam C."/>
            <person name="Daum C."/>
            <person name="Floudas D."/>
            <person name="Sun H."/>
            <person name="Yadav J.S."/>
            <person name="Pangilinan J."/>
            <person name="Larsson K.H."/>
            <person name="Matsuura K."/>
            <person name="Barry K."/>
            <person name="Labutti K."/>
            <person name="Kuo R."/>
            <person name="Ohm R.A."/>
            <person name="Bhattacharya S.S."/>
            <person name="Shirouzu T."/>
            <person name="Yoshinaga Y."/>
            <person name="Martin F.M."/>
            <person name="Grigoriev I.V."/>
            <person name="Hibbett D.S."/>
        </authorList>
    </citation>
    <scope>NUCLEOTIDE SEQUENCE [LARGE SCALE GENOMIC DNA]</scope>
    <source>
        <strain evidence="1 2">L-15889</strain>
    </source>
</reference>
<gene>
    <name evidence="1" type="ORF">DAEQUDRAFT_150048</name>
</gene>
<keyword evidence="2" id="KW-1185">Reference proteome</keyword>
<dbReference type="AlphaFoldDB" id="A0A165KLT4"/>
<organism evidence="1 2">
    <name type="scientific">Daedalea quercina L-15889</name>
    <dbReference type="NCBI Taxonomy" id="1314783"/>
    <lineage>
        <taxon>Eukaryota</taxon>
        <taxon>Fungi</taxon>
        <taxon>Dikarya</taxon>
        <taxon>Basidiomycota</taxon>
        <taxon>Agaricomycotina</taxon>
        <taxon>Agaricomycetes</taxon>
        <taxon>Polyporales</taxon>
        <taxon>Fomitopsis</taxon>
    </lineage>
</organism>